<keyword evidence="5" id="KW-1185">Reference proteome</keyword>
<dbReference type="EMBL" id="VXIV02002342">
    <property type="protein sequence ID" value="KAF6026136.1"/>
    <property type="molecule type" value="Genomic_DNA"/>
</dbReference>
<keyword evidence="3" id="KW-0472">Membrane</keyword>
<dbReference type="SUPFAM" id="SSF53474">
    <property type="entry name" value="alpha/beta-Hydrolases"/>
    <property type="match status" value="1"/>
</dbReference>
<evidence type="ECO:0000256" key="3">
    <source>
        <dbReference type="SAM" id="Phobius"/>
    </source>
</evidence>
<comment type="subcellular location">
    <subcellularLocation>
        <location evidence="1">Cytoplasm</location>
    </subcellularLocation>
</comment>
<comment type="caution">
    <text evidence="4">The sequence shown here is derived from an EMBL/GenBank/DDBJ whole genome shotgun (WGS) entry which is preliminary data.</text>
</comment>
<organism evidence="4 5">
    <name type="scientific">Bugula neritina</name>
    <name type="common">Brown bryozoan</name>
    <name type="synonym">Sertularia neritina</name>
    <dbReference type="NCBI Taxonomy" id="10212"/>
    <lineage>
        <taxon>Eukaryota</taxon>
        <taxon>Metazoa</taxon>
        <taxon>Spiralia</taxon>
        <taxon>Lophotrochozoa</taxon>
        <taxon>Bryozoa</taxon>
        <taxon>Gymnolaemata</taxon>
        <taxon>Cheilostomatida</taxon>
        <taxon>Flustrina</taxon>
        <taxon>Buguloidea</taxon>
        <taxon>Bugulidae</taxon>
        <taxon>Bugula</taxon>
    </lineage>
</organism>
<protein>
    <submittedName>
        <fullName evidence="4">Uncharacterized protein</fullName>
    </submittedName>
</protein>
<keyword evidence="3" id="KW-0812">Transmembrane</keyword>
<sequence>MEAWAELGVFTPATIQLVAITLVSLLACYFIFNIYNFFFYQSFRMATDGVSLDLPENTVHISMNNSSCTLSYIEVSPTDGESKPNILLLHGQKFNASTWDKDTGTMSKLQEWGYRAVAVNIRDEYTSQCVLL</sequence>
<evidence type="ECO:0000256" key="1">
    <source>
        <dbReference type="ARBA" id="ARBA00004496"/>
    </source>
</evidence>
<dbReference type="Proteomes" id="UP000593567">
    <property type="component" value="Unassembled WGS sequence"/>
</dbReference>
<reference evidence="4" key="1">
    <citation type="submission" date="2020-06" db="EMBL/GenBank/DDBJ databases">
        <title>Draft genome of Bugula neritina, a colonial animal packing powerful symbionts and potential medicines.</title>
        <authorList>
            <person name="Rayko M."/>
        </authorList>
    </citation>
    <scope>NUCLEOTIDE SEQUENCE [LARGE SCALE GENOMIC DNA]</scope>
    <source>
        <strain evidence="4">Kwan_BN1</strain>
    </source>
</reference>
<dbReference type="GO" id="GO:0005737">
    <property type="term" value="C:cytoplasm"/>
    <property type="evidence" value="ECO:0007669"/>
    <property type="project" value="UniProtKB-SubCell"/>
</dbReference>
<dbReference type="AlphaFoldDB" id="A0A7J7JL29"/>
<gene>
    <name evidence="4" type="ORF">EB796_015556</name>
</gene>
<feature type="transmembrane region" description="Helical" evidence="3">
    <location>
        <begin position="15"/>
        <end position="35"/>
    </location>
</feature>
<keyword evidence="2" id="KW-0963">Cytoplasm</keyword>
<evidence type="ECO:0000256" key="2">
    <source>
        <dbReference type="ARBA" id="ARBA00022490"/>
    </source>
</evidence>
<name>A0A7J7JL29_BUGNE</name>
<dbReference type="OrthoDB" id="284184at2759"/>
<dbReference type="InterPro" id="IPR029058">
    <property type="entry name" value="AB_hydrolase_fold"/>
</dbReference>
<keyword evidence="3" id="KW-1133">Transmembrane helix</keyword>
<evidence type="ECO:0000313" key="5">
    <source>
        <dbReference type="Proteomes" id="UP000593567"/>
    </source>
</evidence>
<accession>A0A7J7JL29</accession>
<evidence type="ECO:0000313" key="4">
    <source>
        <dbReference type="EMBL" id="KAF6026136.1"/>
    </source>
</evidence>
<dbReference type="PANTHER" id="PTHR46197:SF3">
    <property type="entry name" value="AB HYDROLASE-1 DOMAIN-CONTAINING PROTEIN"/>
    <property type="match status" value="1"/>
</dbReference>
<dbReference type="Gene3D" id="3.40.50.1820">
    <property type="entry name" value="alpha/beta hydrolase"/>
    <property type="match status" value="1"/>
</dbReference>
<dbReference type="PANTHER" id="PTHR46197">
    <property type="entry name" value="PROTEIN ABHD14B-LIKE"/>
    <property type="match status" value="1"/>
</dbReference>
<proteinExistence type="predicted"/>